<dbReference type="KEGG" id="dosa:Os09g0327000"/>
<dbReference type="InterPro" id="IPR006747">
    <property type="entry name" value="DUF599"/>
</dbReference>
<name>Q0J2L2_ORYSJ</name>
<gene>
    <name evidence="2" type="ordered locus">Os09g0327000</name>
</gene>
<dbReference type="AlphaFoldDB" id="Q0J2L2"/>
<keyword evidence="1" id="KW-0812">Transmembrane</keyword>
<evidence type="ECO:0000313" key="3">
    <source>
        <dbReference type="Proteomes" id="UP000000763"/>
    </source>
</evidence>
<dbReference type="HOGENOM" id="CLU_070700_2_0_1"/>
<protein>
    <submittedName>
        <fullName evidence="2">Os09g0327000 protein</fullName>
    </submittedName>
</protein>
<accession>Q0J2L2</accession>
<dbReference type="PANTHER" id="PTHR31168:SF17">
    <property type="entry name" value="OS09G0327000 PROTEIN"/>
    <property type="match status" value="1"/>
</dbReference>
<feature type="transmembrane region" description="Helical" evidence="1">
    <location>
        <begin position="228"/>
        <end position="259"/>
    </location>
</feature>
<sequence length="415" mass="44497">MQKPGIPGCGVLMLCLAWKLLKNLSVYQCFRHLNKVLTPTFSGPDLQVPNISVMDFPPGKLLLVNILAFLFIERLLLQDKKLSTSFYIQLNMWTPKRNKLKICGWIMDMSKNLEETLLVNERNMDKNSLKGAIDHEACSSVVGRTAQTMHNCKSSMDLVLVPCGLAIMVGYHLMLLHRILRHPHTTVIGYENHNKLAWVERMLQAAAPEESALALGVISDNISAATTLASLCIALGSLIGAWVSSSPAPGAAGVVVLGYGDGSHATATVKCVALLACFLASFTCFIQSARYFVHASFLMSALAGDAAPPVGDAQRAVVRGGNFWAAGLRALYLATALLMWVFGPVPMLACSVLTVAALHRLDANSMPLHHHRFTARSTDASPATAPVAAARSAVARGGRAGNGNTVAFSTATFLC</sequence>
<feature type="transmembrane region" description="Helical" evidence="1">
    <location>
        <begin position="271"/>
        <end position="293"/>
    </location>
</feature>
<feature type="transmembrane region" description="Helical" evidence="1">
    <location>
        <begin position="330"/>
        <end position="358"/>
    </location>
</feature>
<reference evidence="3" key="2">
    <citation type="journal article" date="2008" name="Nucleic Acids Res.">
        <title>The rice annotation project database (RAP-DB): 2008 update.</title>
        <authorList>
            <consortium name="The rice annotation project (RAP)"/>
        </authorList>
    </citation>
    <scope>GENOME REANNOTATION</scope>
    <source>
        <strain evidence="3">cv. Nipponbare</strain>
    </source>
</reference>
<proteinExistence type="predicted"/>
<dbReference type="PANTHER" id="PTHR31168">
    <property type="entry name" value="OS02G0292800 PROTEIN"/>
    <property type="match status" value="1"/>
</dbReference>
<dbReference type="Pfam" id="PF04654">
    <property type="entry name" value="DUF599"/>
    <property type="match status" value="1"/>
</dbReference>
<keyword evidence="1" id="KW-0472">Membrane</keyword>
<feature type="transmembrane region" description="Helical" evidence="1">
    <location>
        <begin position="158"/>
        <end position="180"/>
    </location>
</feature>
<keyword evidence="1" id="KW-1133">Transmembrane helix</keyword>
<organism evidence="2 3">
    <name type="scientific">Oryza sativa subsp. japonica</name>
    <name type="common">Rice</name>
    <dbReference type="NCBI Taxonomy" id="39947"/>
    <lineage>
        <taxon>Eukaryota</taxon>
        <taxon>Viridiplantae</taxon>
        <taxon>Streptophyta</taxon>
        <taxon>Embryophyta</taxon>
        <taxon>Tracheophyta</taxon>
        <taxon>Spermatophyta</taxon>
        <taxon>Magnoliopsida</taxon>
        <taxon>Liliopsida</taxon>
        <taxon>Poales</taxon>
        <taxon>Poaceae</taxon>
        <taxon>BOP clade</taxon>
        <taxon>Oryzoideae</taxon>
        <taxon>Oryzeae</taxon>
        <taxon>Oryzinae</taxon>
        <taxon>Oryza</taxon>
        <taxon>Oryza sativa</taxon>
    </lineage>
</organism>
<reference evidence="2 3" key="1">
    <citation type="journal article" date="2005" name="Nature">
        <title>The map-based sequence of the rice genome.</title>
        <authorList>
            <consortium name="International rice genome sequencing project (IRGSP)"/>
            <person name="Matsumoto T."/>
            <person name="Wu J."/>
            <person name="Kanamori H."/>
            <person name="Katayose Y."/>
            <person name="Fujisawa M."/>
            <person name="Namiki N."/>
            <person name="Mizuno H."/>
            <person name="Yamamoto K."/>
            <person name="Antonio B.A."/>
            <person name="Baba T."/>
            <person name="Sakata K."/>
            <person name="Nagamura Y."/>
            <person name="Aoki H."/>
            <person name="Arikawa K."/>
            <person name="Arita K."/>
            <person name="Bito T."/>
            <person name="Chiden Y."/>
            <person name="Fujitsuka N."/>
            <person name="Fukunaka R."/>
            <person name="Hamada M."/>
            <person name="Harada C."/>
            <person name="Hayashi A."/>
            <person name="Hijishita S."/>
            <person name="Honda M."/>
            <person name="Hosokawa S."/>
            <person name="Ichikawa Y."/>
            <person name="Idonuma A."/>
            <person name="Iijima M."/>
            <person name="Ikeda M."/>
            <person name="Ikeno M."/>
            <person name="Ito K."/>
            <person name="Ito S."/>
            <person name="Ito T."/>
            <person name="Ito Y."/>
            <person name="Ito Y."/>
            <person name="Iwabuchi A."/>
            <person name="Kamiya K."/>
            <person name="Karasawa W."/>
            <person name="Kurita K."/>
            <person name="Katagiri S."/>
            <person name="Kikuta A."/>
            <person name="Kobayashi H."/>
            <person name="Kobayashi N."/>
            <person name="Machita K."/>
            <person name="Maehara T."/>
            <person name="Masukawa M."/>
            <person name="Mizubayashi T."/>
            <person name="Mukai Y."/>
            <person name="Nagasaki H."/>
            <person name="Nagata Y."/>
            <person name="Naito S."/>
            <person name="Nakashima M."/>
            <person name="Nakama Y."/>
            <person name="Nakamichi Y."/>
            <person name="Nakamura M."/>
            <person name="Meguro A."/>
            <person name="Negishi M."/>
            <person name="Ohta I."/>
            <person name="Ohta T."/>
            <person name="Okamoto M."/>
            <person name="Ono N."/>
            <person name="Saji S."/>
            <person name="Sakaguchi M."/>
            <person name="Sakai K."/>
            <person name="Shibata M."/>
            <person name="Shimokawa T."/>
            <person name="Song J."/>
            <person name="Takazaki Y."/>
            <person name="Terasawa K."/>
            <person name="Tsugane M."/>
            <person name="Tsuji K."/>
            <person name="Ueda S."/>
            <person name="Waki K."/>
            <person name="Yamagata H."/>
            <person name="Yamamoto M."/>
            <person name="Yamamoto S."/>
            <person name="Yamane H."/>
            <person name="Yoshiki S."/>
            <person name="Yoshihara R."/>
            <person name="Yukawa K."/>
            <person name="Zhong H."/>
            <person name="Yano M."/>
            <person name="Yuan Q."/>
            <person name="Ouyang S."/>
            <person name="Liu J."/>
            <person name="Jones K.M."/>
            <person name="Gansberger K."/>
            <person name="Moffat K."/>
            <person name="Hill J."/>
            <person name="Bera J."/>
            <person name="Fadrosh D."/>
            <person name="Jin S."/>
            <person name="Johri S."/>
            <person name="Kim M."/>
            <person name="Overton L."/>
            <person name="Reardon M."/>
            <person name="Tsitrin T."/>
            <person name="Vuong H."/>
            <person name="Weaver B."/>
            <person name="Ciecko A."/>
            <person name="Tallon L."/>
            <person name="Jackson J."/>
            <person name="Pai G."/>
            <person name="Aken S.V."/>
            <person name="Utterback T."/>
            <person name="Reidmuller S."/>
            <person name="Feldblyum T."/>
            <person name="Hsiao J."/>
            <person name="Zismann V."/>
            <person name="Iobst S."/>
            <person name="de Vazeille A.R."/>
            <person name="Buell C.R."/>
            <person name="Ying K."/>
            <person name="Li Y."/>
            <person name="Lu T."/>
            <person name="Huang Y."/>
            <person name="Zhao Q."/>
            <person name="Feng Q."/>
            <person name="Zhang L."/>
            <person name="Zhu J."/>
            <person name="Weng Q."/>
            <person name="Mu J."/>
            <person name="Lu Y."/>
            <person name="Fan D."/>
            <person name="Liu Y."/>
            <person name="Guan J."/>
            <person name="Zhang Y."/>
            <person name="Yu S."/>
            <person name="Liu X."/>
            <person name="Zhang Y."/>
            <person name="Hong G."/>
            <person name="Han B."/>
            <person name="Choisne N."/>
            <person name="Demange N."/>
            <person name="Orjeda G."/>
            <person name="Samain S."/>
            <person name="Cattolico L."/>
            <person name="Pelletier E."/>
            <person name="Couloux A."/>
            <person name="Segurens B."/>
            <person name="Wincker P."/>
            <person name="D'Hont A."/>
            <person name="Scarpelli C."/>
            <person name="Weissenbach J."/>
            <person name="Salanoubat M."/>
            <person name="Quetier F."/>
            <person name="Yu Y."/>
            <person name="Kim H.R."/>
            <person name="Rambo T."/>
            <person name="Currie J."/>
            <person name="Collura K."/>
            <person name="Luo M."/>
            <person name="Yang T."/>
            <person name="Ammiraju J.S.S."/>
            <person name="Engler F."/>
            <person name="Soderlund C."/>
            <person name="Wing R.A."/>
            <person name="Palmer L.E."/>
            <person name="de la Bastide M."/>
            <person name="Spiegel L."/>
            <person name="Nascimento L."/>
            <person name="Zutavern T."/>
            <person name="O'Shaughnessy A."/>
            <person name="Dike S."/>
            <person name="Dedhia N."/>
            <person name="Preston R."/>
            <person name="Balija V."/>
            <person name="McCombie W.R."/>
            <person name="Chow T."/>
            <person name="Chen H."/>
            <person name="Chung M."/>
            <person name="Chen C."/>
            <person name="Shaw J."/>
            <person name="Wu H."/>
            <person name="Hsiao K."/>
            <person name="Chao Y."/>
            <person name="Chu M."/>
            <person name="Cheng C."/>
            <person name="Hour A."/>
            <person name="Lee P."/>
            <person name="Lin S."/>
            <person name="Lin Y."/>
            <person name="Liou J."/>
            <person name="Liu S."/>
            <person name="Hsing Y."/>
            <person name="Raghuvanshi S."/>
            <person name="Mohanty A."/>
            <person name="Bharti A.K."/>
            <person name="Gaur A."/>
            <person name="Gupta V."/>
            <person name="Kumar D."/>
            <person name="Ravi V."/>
            <person name="Vij S."/>
            <person name="Kapur A."/>
            <person name="Khurana P."/>
            <person name="Khurana P."/>
            <person name="Khurana J.P."/>
            <person name="Tyagi A.K."/>
            <person name="Gaikwad K."/>
            <person name="Singh A."/>
            <person name="Dalal V."/>
            <person name="Srivastava S."/>
            <person name="Dixit A."/>
            <person name="Pal A.K."/>
            <person name="Ghazi I.A."/>
            <person name="Yadav M."/>
            <person name="Pandit A."/>
            <person name="Bhargava A."/>
            <person name="Sureshbabu K."/>
            <person name="Batra K."/>
            <person name="Sharma T.R."/>
            <person name="Mohapatra T."/>
            <person name="Singh N.K."/>
            <person name="Messing J."/>
            <person name="Nelson A.B."/>
            <person name="Fuks G."/>
            <person name="Kavchok S."/>
            <person name="Keizer G."/>
            <person name="Linton E."/>
            <person name="Llaca V."/>
            <person name="Song R."/>
            <person name="Tanyolac B."/>
            <person name="Young S."/>
            <person name="Ho-Il K."/>
            <person name="Hahn J.H."/>
            <person name="Sangsakoo G."/>
            <person name="Vanavichit A."/>
            <person name="de Mattos Luiz.A.T."/>
            <person name="Zimmer P.D."/>
            <person name="Malone G."/>
            <person name="Dellagostin O."/>
            <person name="de Oliveira A.C."/>
            <person name="Bevan M."/>
            <person name="Bancroft I."/>
            <person name="Minx P."/>
            <person name="Cordum H."/>
            <person name="Wilson R."/>
            <person name="Cheng Z."/>
            <person name="Jin W."/>
            <person name="Jiang J."/>
            <person name="Leong S.A."/>
            <person name="Iwama H."/>
            <person name="Gojobori T."/>
            <person name="Itoh T."/>
            <person name="Niimura Y."/>
            <person name="Fujii Y."/>
            <person name="Habara T."/>
            <person name="Sakai H."/>
            <person name="Sato Y."/>
            <person name="Wilson G."/>
            <person name="Kumar K."/>
            <person name="McCouch S."/>
            <person name="Juretic N."/>
            <person name="Hoen D."/>
            <person name="Wright S."/>
            <person name="Bruskiewich R."/>
            <person name="Bureau T."/>
            <person name="Miyao A."/>
            <person name="Hirochika H."/>
            <person name="Nishikawa T."/>
            <person name="Kadowaki K."/>
            <person name="Sugiura M."/>
            <person name="Burr B."/>
            <person name="Sasaki T."/>
        </authorList>
    </citation>
    <scope>NUCLEOTIDE SEQUENCE [LARGE SCALE GENOMIC DNA]</scope>
    <source>
        <strain evidence="3">cv. Nipponbare</strain>
    </source>
</reference>
<dbReference type="EMBL" id="AP008215">
    <property type="protein sequence ID" value="BAF24800.2"/>
    <property type="molecule type" value="Genomic_DNA"/>
</dbReference>
<evidence type="ECO:0000256" key="1">
    <source>
        <dbReference type="SAM" id="Phobius"/>
    </source>
</evidence>
<dbReference type="Proteomes" id="UP000000763">
    <property type="component" value="Chromosome 9"/>
</dbReference>
<evidence type="ECO:0000313" key="2">
    <source>
        <dbReference type="EMBL" id="BAF24800.2"/>
    </source>
</evidence>